<evidence type="ECO:0000256" key="1">
    <source>
        <dbReference type="SAM" id="Phobius"/>
    </source>
</evidence>
<feature type="transmembrane region" description="Helical" evidence="1">
    <location>
        <begin position="20"/>
        <end position="37"/>
    </location>
</feature>
<name>A0A1G2FV63_9BACT</name>
<sequence>MTYQRKKTVFADREKGNIKLSAAIIFGLLLLSVLYLAEINGVVAKNFELRVAQNSLKAKQDVNQQTTISLMRVQSLTNLEGAAKDMNLVAVDKVGYLKVAPDSFAFLPRP</sequence>
<keyword evidence="1" id="KW-1133">Transmembrane helix</keyword>
<evidence type="ECO:0000313" key="3">
    <source>
        <dbReference type="Proteomes" id="UP000177126"/>
    </source>
</evidence>
<accession>A0A1G2FV63</accession>
<dbReference type="Proteomes" id="UP000177126">
    <property type="component" value="Unassembled WGS sequence"/>
</dbReference>
<gene>
    <name evidence="2" type="ORF">A3B04_03260</name>
</gene>
<proteinExistence type="predicted"/>
<comment type="caution">
    <text evidence="2">The sequence shown here is derived from an EMBL/GenBank/DDBJ whole genome shotgun (WGS) entry which is preliminary data.</text>
</comment>
<keyword evidence="1" id="KW-0812">Transmembrane</keyword>
<organism evidence="2 3">
    <name type="scientific">Candidatus Portnoybacteria bacterium RIFCSPLOWO2_02_FULL_39_11</name>
    <dbReference type="NCBI Taxonomy" id="1802001"/>
    <lineage>
        <taxon>Bacteria</taxon>
        <taxon>Candidatus Portnoyibacteriota</taxon>
    </lineage>
</organism>
<protein>
    <submittedName>
        <fullName evidence="2">Uncharacterized protein</fullName>
    </submittedName>
</protein>
<dbReference type="AlphaFoldDB" id="A0A1G2FV63"/>
<dbReference type="EMBL" id="MHNF01000012">
    <property type="protein sequence ID" value="OGZ41471.1"/>
    <property type="molecule type" value="Genomic_DNA"/>
</dbReference>
<keyword evidence="1" id="KW-0472">Membrane</keyword>
<evidence type="ECO:0000313" key="2">
    <source>
        <dbReference type="EMBL" id="OGZ41471.1"/>
    </source>
</evidence>
<reference evidence="2 3" key="1">
    <citation type="journal article" date="2016" name="Nat. Commun.">
        <title>Thousands of microbial genomes shed light on interconnected biogeochemical processes in an aquifer system.</title>
        <authorList>
            <person name="Anantharaman K."/>
            <person name="Brown C.T."/>
            <person name="Hug L.A."/>
            <person name="Sharon I."/>
            <person name="Castelle C.J."/>
            <person name="Probst A.J."/>
            <person name="Thomas B.C."/>
            <person name="Singh A."/>
            <person name="Wilkins M.J."/>
            <person name="Karaoz U."/>
            <person name="Brodie E.L."/>
            <person name="Williams K.H."/>
            <person name="Hubbard S.S."/>
            <person name="Banfield J.F."/>
        </authorList>
    </citation>
    <scope>NUCLEOTIDE SEQUENCE [LARGE SCALE GENOMIC DNA]</scope>
</reference>